<organism evidence="1 2">
    <name type="scientific">Sphingobium cloacae</name>
    <dbReference type="NCBI Taxonomy" id="120107"/>
    <lineage>
        <taxon>Bacteria</taxon>
        <taxon>Pseudomonadati</taxon>
        <taxon>Pseudomonadota</taxon>
        <taxon>Alphaproteobacteria</taxon>
        <taxon>Sphingomonadales</taxon>
        <taxon>Sphingomonadaceae</taxon>
        <taxon>Sphingobium</taxon>
    </lineage>
</organism>
<dbReference type="OrthoDB" id="8420938at2"/>
<sequence>MRTGAPSATAKPSQRRVMRRWSTGTVLLLGPVLALGSAPVTAHHSFAMFDKHRTDRIEGTVTRFEWTNPNVRIEVAAPGPQGAKVTYKIESASINMLMRNGWRYNSMQTGDRITAMFNPFRNGRPGGLLREVMLANGTRLGG</sequence>
<accession>A0A1E1F1U4</accession>
<gene>
    <name evidence="1" type="ORF">SCLO_1014200</name>
</gene>
<dbReference type="InterPro" id="IPR046150">
    <property type="entry name" value="DUF6152"/>
</dbReference>
<evidence type="ECO:0000313" key="2">
    <source>
        <dbReference type="Proteomes" id="UP000218272"/>
    </source>
</evidence>
<dbReference type="KEGG" id="sclo:SCLO_1014200"/>
<dbReference type="AlphaFoldDB" id="A0A1E1F1U4"/>
<evidence type="ECO:0000313" key="1">
    <source>
        <dbReference type="EMBL" id="BAV64460.1"/>
    </source>
</evidence>
<name>A0A1E1F1U4_9SPHN</name>
<proteinExistence type="predicted"/>
<dbReference type="Pfam" id="PF19649">
    <property type="entry name" value="DUF6152"/>
    <property type="match status" value="1"/>
</dbReference>
<dbReference type="RefSeq" id="WP_123905465.1">
    <property type="nucleotide sequence ID" value="NZ_AP017655.1"/>
</dbReference>
<dbReference type="EMBL" id="AP017655">
    <property type="protein sequence ID" value="BAV64460.1"/>
    <property type="molecule type" value="Genomic_DNA"/>
</dbReference>
<reference evidence="1 2" key="1">
    <citation type="submission" date="2016-10" db="EMBL/GenBank/DDBJ databases">
        <title>Complete Genome Sequence of the Nonylphenol-Degrading Bacterium Sphingobium cloacae JCM 10874T.</title>
        <authorList>
            <person name="Ootsuka M."/>
            <person name="Nishizawa T."/>
            <person name="Ohta H."/>
        </authorList>
    </citation>
    <scope>NUCLEOTIDE SEQUENCE [LARGE SCALE GENOMIC DNA]</scope>
    <source>
        <strain evidence="1 2">JCM 10874</strain>
    </source>
</reference>
<keyword evidence="2" id="KW-1185">Reference proteome</keyword>
<dbReference type="Proteomes" id="UP000218272">
    <property type="component" value="Chromosome SCLO_1"/>
</dbReference>
<protein>
    <submittedName>
        <fullName evidence="1">Uncharacterized protein</fullName>
    </submittedName>
</protein>